<name>A0A1G2FAH5_9BACT</name>
<accession>A0A1G2FAH5</accession>
<proteinExistence type="predicted"/>
<gene>
    <name evidence="1" type="ORF">A2815_01160</name>
</gene>
<reference evidence="1 2" key="1">
    <citation type="journal article" date="2016" name="Nat. Commun.">
        <title>Thousands of microbial genomes shed light on interconnected biogeochemical processes in an aquifer system.</title>
        <authorList>
            <person name="Anantharaman K."/>
            <person name="Brown C.T."/>
            <person name="Hug L.A."/>
            <person name="Sharon I."/>
            <person name="Castelle C.J."/>
            <person name="Probst A.J."/>
            <person name="Thomas B.C."/>
            <person name="Singh A."/>
            <person name="Wilkins M.J."/>
            <person name="Karaoz U."/>
            <person name="Brodie E.L."/>
            <person name="Williams K.H."/>
            <person name="Hubbard S.S."/>
            <person name="Banfield J.F."/>
        </authorList>
    </citation>
    <scope>NUCLEOTIDE SEQUENCE [LARGE SCALE GENOMIC DNA]</scope>
</reference>
<evidence type="ECO:0000313" key="1">
    <source>
        <dbReference type="EMBL" id="OGZ35074.1"/>
    </source>
</evidence>
<evidence type="ECO:0000313" key="2">
    <source>
        <dbReference type="Proteomes" id="UP000176974"/>
    </source>
</evidence>
<comment type="caution">
    <text evidence="1">The sequence shown here is derived from an EMBL/GenBank/DDBJ whole genome shotgun (WGS) entry which is preliminary data.</text>
</comment>
<protein>
    <submittedName>
        <fullName evidence="1">Uncharacterized protein</fullName>
    </submittedName>
</protein>
<dbReference type="AlphaFoldDB" id="A0A1G2FAH5"/>
<organism evidence="1 2">
    <name type="scientific">Candidatus Portnoybacteria bacterium RIFCSPHIGHO2_01_FULL_40_12b</name>
    <dbReference type="NCBI Taxonomy" id="1801994"/>
    <lineage>
        <taxon>Bacteria</taxon>
        <taxon>Candidatus Portnoyibacteriota</taxon>
    </lineage>
</organism>
<sequence>MPKFESQPAEYKGRLDIPVIVETRVPLKRMLELAEIRLAFVSSYGRTEDAEDKENARIASGIKDWKQNNFQTPGTSYTAWLNDVPNKNQSIWTIRESFKSDERGGTIYEGVSLRLREPSVNRLSQKSSILFFPGSRLDGFSFGGFAKVPYISYDTLSAENIDIVFFDNTYTYSGYRGKITIGNTYSSLVAGRKIKV</sequence>
<dbReference type="EMBL" id="MHMY01000020">
    <property type="protein sequence ID" value="OGZ35074.1"/>
    <property type="molecule type" value="Genomic_DNA"/>
</dbReference>
<dbReference type="Proteomes" id="UP000176974">
    <property type="component" value="Unassembled WGS sequence"/>
</dbReference>